<feature type="domain" description="ChlI/MoxR AAA lid" evidence="1">
    <location>
        <begin position="1"/>
        <end position="48"/>
    </location>
</feature>
<protein>
    <submittedName>
        <fullName evidence="2">AAA family ATPase</fullName>
    </submittedName>
</protein>
<comment type="caution">
    <text evidence="2">The sequence shown here is derived from an EMBL/GenBank/DDBJ whole genome shotgun (WGS) entry which is preliminary data.</text>
</comment>
<accession>A0A4U0YXK5</accession>
<evidence type="ECO:0000313" key="2">
    <source>
        <dbReference type="EMBL" id="TKA94814.1"/>
    </source>
</evidence>
<dbReference type="AlphaFoldDB" id="A0A4U0YXK5"/>
<proteinExistence type="predicted"/>
<gene>
    <name evidence="2" type="ORF">FAZ78_20265</name>
</gene>
<dbReference type="Proteomes" id="UP000306340">
    <property type="component" value="Unassembled WGS sequence"/>
</dbReference>
<evidence type="ECO:0000313" key="3">
    <source>
        <dbReference type="Proteomes" id="UP000306340"/>
    </source>
</evidence>
<dbReference type="EMBL" id="SWAU01000277">
    <property type="protein sequence ID" value="TKA94814.1"/>
    <property type="molecule type" value="Genomic_DNA"/>
</dbReference>
<evidence type="ECO:0000259" key="1">
    <source>
        <dbReference type="Pfam" id="PF17863"/>
    </source>
</evidence>
<dbReference type="Pfam" id="PF17863">
    <property type="entry name" value="AAA_lid_2"/>
    <property type="match status" value="1"/>
</dbReference>
<sequence length="62" mass="6545">TVRARALLDGRLAPSVADVAALARPVLTHRMALNFAARARGESLGSVIDRVVTRQMGFEAAA</sequence>
<organism evidence="2 3">
    <name type="scientific">Cereibacter changlensis</name>
    <dbReference type="NCBI Taxonomy" id="402884"/>
    <lineage>
        <taxon>Bacteria</taxon>
        <taxon>Pseudomonadati</taxon>
        <taxon>Pseudomonadota</taxon>
        <taxon>Alphaproteobacteria</taxon>
        <taxon>Rhodobacterales</taxon>
        <taxon>Paracoccaceae</taxon>
        <taxon>Cereibacter</taxon>
    </lineage>
</organism>
<name>A0A4U0YXK5_9RHOB</name>
<reference evidence="2 3" key="1">
    <citation type="submission" date="2019-04" db="EMBL/GenBank/DDBJ databases">
        <title>Crypto-aerobic microbial life in anoxic (sulfidic) marine sediments.</title>
        <authorList>
            <person name="Bhattacharya S."/>
            <person name="Roy C."/>
            <person name="Mondal N."/>
            <person name="Sarkar J."/>
            <person name="Mandal S."/>
            <person name="Rameez M.J."/>
            <person name="Ghosh W."/>
        </authorList>
    </citation>
    <scope>NUCLEOTIDE SEQUENCE [LARGE SCALE GENOMIC DNA]</scope>
    <source>
        <strain evidence="2 3">SBBC</strain>
    </source>
</reference>
<dbReference type="Gene3D" id="1.10.8.80">
    <property type="entry name" value="Magnesium chelatase subunit I, C-Terminal domain"/>
    <property type="match status" value="1"/>
</dbReference>
<feature type="non-terminal residue" evidence="2">
    <location>
        <position position="1"/>
    </location>
</feature>
<dbReference type="InterPro" id="IPR041628">
    <property type="entry name" value="ChlI/MoxR_AAA_lid"/>
</dbReference>